<proteinExistence type="predicted"/>
<evidence type="ECO:0000313" key="1">
    <source>
        <dbReference type="EMBL" id="SEO93488.1"/>
    </source>
</evidence>
<sequence>MTESNDRETETVYKCSNGRYYGDTDVWTRLESGAWKPFCWDTESGEEWVETQQEETLLLVPIPHSSLPEEVETERVSAGISVTLSRSTHPDER</sequence>
<evidence type="ECO:0000313" key="2">
    <source>
        <dbReference type="Proteomes" id="UP000199126"/>
    </source>
</evidence>
<dbReference type="AlphaFoldDB" id="A0A1H8TST2"/>
<reference evidence="2" key="1">
    <citation type="submission" date="2016-10" db="EMBL/GenBank/DDBJ databases">
        <authorList>
            <person name="Varghese N."/>
            <person name="Submissions S."/>
        </authorList>
    </citation>
    <scope>NUCLEOTIDE SEQUENCE [LARGE SCALE GENOMIC DNA]</scope>
    <source>
        <strain evidence="2">CGMCC 1.10121</strain>
    </source>
</reference>
<protein>
    <submittedName>
        <fullName evidence="1">Uncharacterized protein</fullName>
    </submittedName>
</protein>
<dbReference type="Proteomes" id="UP000199126">
    <property type="component" value="Unassembled WGS sequence"/>
</dbReference>
<name>A0A1H8TST2_9EURY</name>
<keyword evidence="2" id="KW-1185">Reference proteome</keyword>
<gene>
    <name evidence="1" type="ORF">SAMN04487948_10867</name>
</gene>
<organism evidence="1 2">
    <name type="scientific">Halogranum amylolyticum</name>
    <dbReference type="NCBI Taxonomy" id="660520"/>
    <lineage>
        <taxon>Archaea</taxon>
        <taxon>Methanobacteriati</taxon>
        <taxon>Methanobacteriota</taxon>
        <taxon>Stenosarchaea group</taxon>
        <taxon>Halobacteria</taxon>
        <taxon>Halobacteriales</taxon>
        <taxon>Haloferacaceae</taxon>
    </lineage>
</organism>
<accession>A0A1H8TST2</accession>
<dbReference type="EMBL" id="FODV01000008">
    <property type="protein sequence ID" value="SEO93488.1"/>
    <property type="molecule type" value="Genomic_DNA"/>
</dbReference>